<keyword evidence="2" id="KW-1185">Reference proteome</keyword>
<dbReference type="EMBL" id="CM056809">
    <property type="protein sequence ID" value="KAJ8650794.1"/>
    <property type="molecule type" value="Genomic_DNA"/>
</dbReference>
<comment type="caution">
    <text evidence="1">The sequence shown here is derived from an EMBL/GenBank/DDBJ whole genome shotgun (WGS) entry which is preliminary data.</text>
</comment>
<reference evidence="1 2" key="1">
    <citation type="journal article" date="2022" name="Hortic Res">
        <title>A haplotype resolved chromosomal level avocado genome allows analysis of novel avocado genes.</title>
        <authorList>
            <person name="Nath O."/>
            <person name="Fletcher S.J."/>
            <person name="Hayward A."/>
            <person name="Shaw L.M."/>
            <person name="Masouleh A.K."/>
            <person name="Furtado A."/>
            <person name="Henry R.J."/>
            <person name="Mitter N."/>
        </authorList>
    </citation>
    <scope>NUCLEOTIDE SEQUENCE [LARGE SCALE GENOMIC DNA]</scope>
    <source>
        <strain evidence="2">cv. Hass</strain>
    </source>
</reference>
<evidence type="ECO:0000313" key="2">
    <source>
        <dbReference type="Proteomes" id="UP001234297"/>
    </source>
</evidence>
<protein>
    <submittedName>
        <fullName evidence="1">Uncharacterized protein</fullName>
    </submittedName>
</protein>
<sequence length="649" mass="70816">MPIFSPPGTPSSSPLSLLQSLLFLSQDLSHYKPFQFPPQKRNSSSILRKSRLLYLLFQDLLQNPTPISLPHSATLCLKEISLLLHKTRSLLHLCTTSSRTWLLLHTHPVSNSFHELVLDLSTILDIFPLSALSLSDDVREQVDLLKKQCARSKPFVDPTDETLRSEILKFIDDVENEIVPDRVRLGAAFKRLGLEGTRSCRDEIRCLEDQIANQNSEKSTAEILSLIGIVRYGKCILFGASTPRANAKQQFPEAEIPFPADFRCPISLELMRDPVVVATGQTYDRENISRWIESGHGTCPKTGQALSRPDLIPNRALKNQIARWCEKRNIPYAKRETRSVTWNKAALEAMKLTASFLVEKLADSPSTEAANRVVHELRVMAKIGADNRACVAEVGAIPRLIPLLGSDDPDLQINAVTTVLNLSILEGNKKRIMDADGSFDAVIHVLRSGATWEAKENAAATVLSLSAETAYRKRFGRDPRVVKGLVDLVRDGPASSKRDGLAAVLNLAGDTETVGRMVEAGVVDVAVESVSEAAEEAAAVLAEVSRKGGAEAVSAMKGTVGILVGVMINGSDRARECAVAALVSVCRKGGNGAVTELVGTPRIERVLLGVMQNGSERARVKAASLGRICRRWVMAQRLDRTVGFTISSA</sequence>
<organism evidence="1 2">
    <name type="scientific">Persea americana</name>
    <name type="common">Avocado</name>
    <dbReference type="NCBI Taxonomy" id="3435"/>
    <lineage>
        <taxon>Eukaryota</taxon>
        <taxon>Viridiplantae</taxon>
        <taxon>Streptophyta</taxon>
        <taxon>Embryophyta</taxon>
        <taxon>Tracheophyta</taxon>
        <taxon>Spermatophyta</taxon>
        <taxon>Magnoliopsida</taxon>
        <taxon>Magnoliidae</taxon>
        <taxon>Laurales</taxon>
        <taxon>Lauraceae</taxon>
        <taxon>Persea</taxon>
    </lineage>
</organism>
<evidence type="ECO:0000313" key="1">
    <source>
        <dbReference type="EMBL" id="KAJ8650794.1"/>
    </source>
</evidence>
<dbReference type="Proteomes" id="UP001234297">
    <property type="component" value="Chromosome 1"/>
</dbReference>
<name>A0ACC2MYK5_PERAE</name>
<gene>
    <name evidence="1" type="ORF">MRB53_003817</name>
</gene>
<accession>A0ACC2MYK5</accession>
<proteinExistence type="predicted"/>